<dbReference type="InterPro" id="IPR016039">
    <property type="entry name" value="Thiolase-like"/>
</dbReference>
<dbReference type="InterPro" id="IPR036736">
    <property type="entry name" value="ACP-like_sf"/>
</dbReference>
<feature type="compositionally biased region" description="Low complexity" evidence="4">
    <location>
        <begin position="1"/>
        <end position="18"/>
    </location>
</feature>
<dbReference type="RefSeq" id="WP_160823771.1">
    <property type="nucleotide sequence ID" value="NZ_JBHSXS010000002.1"/>
</dbReference>
<dbReference type="Gene3D" id="3.40.366.10">
    <property type="entry name" value="Malonyl-Coenzyme A Acyl Carrier Protein, domain 2"/>
    <property type="match status" value="1"/>
</dbReference>
<dbReference type="InterPro" id="IPR001227">
    <property type="entry name" value="Ac_transferase_dom_sf"/>
</dbReference>
<dbReference type="InterPro" id="IPR009081">
    <property type="entry name" value="PP-bd_ACP"/>
</dbReference>
<keyword evidence="1" id="KW-0596">Phosphopantetheine</keyword>
<evidence type="ECO:0000256" key="3">
    <source>
        <dbReference type="ARBA" id="ARBA00022679"/>
    </source>
</evidence>
<feature type="domain" description="Carrier" evidence="5">
    <location>
        <begin position="782"/>
        <end position="857"/>
    </location>
</feature>
<evidence type="ECO:0000313" key="8">
    <source>
        <dbReference type="Proteomes" id="UP001596380"/>
    </source>
</evidence>
<dbReference type="SUPFAM" id="SSF47336">
    <property type="entry name" value="ACP-like"/>
    <property type="match status" value="1"/>
</dbReference>
<proteinExistence type="predicted"/>
<dbReference type="InterPro" id="IPR014030">
    <property type="entry name" value="Ketoacyl_synth_N"/>
</dbReference>
<evidence type="ECO:0000256" key="1">
    <source>
        <dbReference type="ARBA" id="ARBA00022450"/>
    </source>
</evidence>
<evidence type="ECO:0000256" key="2">
    <source>
        <dbReference type="ARBA" id="ARBA00022553"/>
    </source>
</evidence>
<dbReference type="PANTHER" id="PTHR43775">
    <property type="entry name" value="FATTY ACID SYNTHASE"/>
    <property type="match status" value="1"/>
</dbReference>
<dbReference type="PROSITE" id="PS52004">
    <property type="entry name" value="KS3_2"/>
    <property type="match status" value="1"/>
</dbReference>
<feature type="region of interest" description="Disordered" evidence="4">
    <location>
        <begin position="751"/>
        <end position="783"/>
    </location>
</feature>
<feature type="domain" description="Ketosynthase family 3 (KS3)" evidence="6">
    <location>
        <begin position="27"/>
        <end position="451"/>
    </location>
</feature>
<dbReference type="Gene3D" id="1.10.1200.10">
    <property type="entry name" value="ACP-like"/>
    <property type="match status" value="1"/>
</dbReference>
<dbReference type="SUPFAM" id="SSF52151">
    <property type="entry name" value="FabD/lysophospholipase-like"/>
    <property type="match status" value="1"/>
</dbReference>
<dbReference type="PROSITE" id="PS50075">
    <property type="entry name" value="CARRIER"/>
    <property type="match status" value="1"/>
</dbReference>
<reference evidence="8" key="1">
    <citation type="journal article" date="2019" name="Int. J. Syst. Evol. Microbiol.">
        <title>The Global Catalogue of Microorganisms (GCM) 10K type strain sequencing project: providing services to taxonomists for standard genome sequencing and annotation.</title>
        <authorList>
            <consortium name="The Broad Institute Genomics Platform"/>
            <consortium name="The Broad Institute Genome Sequencing Center for Infectious Disease"/>
            <person name="Wu L."/>
            <person name="Ma J."/>
        </authorList>
    </citation>
    <scope>NUCLEOTIDE SEQUENCE [LARGE SCALE GENOMIC DNA]</scope>
    <source>
        <strain evidence="8">JCM 3369</strain>
    </source>
</reference>
<organism evidence="7 8">
    <name type="scientific">Actinomadura yumaensis</name>
    <dbReference type="NCBI Taxonomy" id="111807"/>
    <lineage>
        <taxon>Bacteria</taxon>
        <taxon>Bacillati</taxon>
        <taxon>Actinomycetota</taxon>
        <taxon>Actinomycetes</taxon>
        <taxon>Streptosporangiales</taxon>
        <taxon>Thermomonosporaceae</taxon>
        <taxon>Actinomadura</taxon>
    </lineage>
</organism>
<feature type="region of interest" description="Disordered" evidence="4">
    <location>
        <begin position="665"/>
        <end position="694"/>
    </location>
</feature>
<dbReference type="CDD" id="cd00833">
    <property type="entry name" value="PKS"/>
    <property type="match status" value="1"/>
</dbReference>
<dbReference type="SUPFAM" id="SSF53901">
    <property type="entry name" value="Thiolase-like"/>
    <property type="match status" value="1"/>
</dbReference>
<dbReference type="InterPro" id="IPR032821">
    <property type="entry name" value="PKS_assoc"/>
</dbReference>
<dbReference type="InterPro" id="IPR014043">
    <property type="entry name" value="Acyl_transferase_dom"/>
</dbReference>
<dbReference type="SMART" id="SM00827">
    <property type="entry name" value="PKS_AT"/>
    <property type="match status" value="1"/>
</dbReference>
<evidence type="ECO:0000256" key="4">
    <source>
        <dbReference type="SAM" id="MobiDB-lite"/>
    </source>
</evidence>
<dbReference type="InterPro" id="IPR020806">
    <property type="entry name" value="PKS_PP-bd"/>
</dbReference>
<dbReference type="Proteomes" id="UP001596380">
    <property type="component" value="Unassembled WGS sequence"/>
</dbReference>
<dbReference type="SMART" id="SM00825">
    <property type="entry name" value="PKS_KS"/>
    <property type="match status" value="1"/>
</dbReference>
<protein>
    <submittedName>
        <fullName evidence="7">Type I polyketide synthase</fullName>
    </submittedName>
</protein>
<dbReference type="Pfam" id="PF16197">
    <property type="entry name" value="KAsynt_C_assoc"/>
    <property type="match status" value="1"/>
</dbReference>
<evidence type="ECO:0000313" key="7">
    <source>
        <dbReference type="EMBL" id="MFC6879077.1"/>
    </source>
</evidence>
<dbReference type="InterPro" id="IPR016035">
    <property type="entry name" value="Acyl_Trfase/lysoPLipase"/>
</dbReference>
<dbReference type="Gene3D" id="3.40.47.10">
    <property type="match status" value="1"/>
</dbReference>
<dbReference type="Pfam" id="PF00550">
    <property type="entry name" value="PP-binding"/>
    <property type="match status" value="1"/>
</dbReference>
<feature type="region of interest" description="Disordered" evidence="4">
    <location>
        <begin position="1"/>
        <end position="27"/>
    </location>
</feature>
<keyword evidence="3" id="KW-0808">Transferase</keyword>
<dbReference type="PANTHER" id="PTHR43775:SF51">
    <property type="entry name" value="INACTIVE PHENOLPHTHIOCEROL SYNTHESIS POLYKETIDE SYNTHASE TYPE I PKS1-RELATED"/>
    <property type="match status" value="1"/>
</dbReference>
<keyword evidence="2" id="KW-0597">Phosphoprotein</keyword>
<keyword evidence="8" id="KW-1185">Reference proteome</keyword>
<dbReference type="Pfam" id="PF00109">
    <property type="entry name" value="ketoacyl-synt"/>
    <property type="match status" value="1"/>
</dbReference>
<dbReference type="SMART" id="SM00823">
    <property type="entry name" value="PKS_PP"/>
    <property type="match status" value="1"/>
</dbReference>
<evidence type="ECO:0000259" key="6">
    <source>
        <dbReference type="PROSITE" id="PS52004"/>
    </source>
</evidence>
<dbReference type="InterPro" id="IPR020841">
    <property type="entry name" value="PKS_Beta-ketoAc_synthase_dom"/>
</dbReference>
<evidence type="ECO:0000259" key="5">
    <source>
        <dbReference type="PROSITE" id="PS50075"/>
    </source>
</evidence>
<sequence length="869" mass="89774">MSAVDAAGTVNAANGAGDAPDDGPDDGAHIAVIGMACRFPGARDPEEFWDNLVRGVDSVTRFPERPVPGGSGERYVPAGGFLDDPEWFDAGYFGYSPREARIIDPQHRVLMECAVEALEGAGCDPARYPGVVGVYAGGTDTAYAAILRSRRDALPSVSDWEIRLATGLDFLTSRTAYKLGLRGPAVTVRAACATSLVAVHLAVQGLLAGDCDLALAGGVTVRFPAEPGVYAEGGILSPDGSCRTFDAGARGIVGGEGAGLVLLKRLPEALADGDPVRAVIRGSAVNNDGADRIGFTAPGVDGQAAVVRAAQEVAEVDPATVTYVEAHGTATPLGDPIEVAALTRAFGGAGPAAAGRRRGARCAIGSVKTNIGHTDAAAGAAGLIKTVLALERGLIPPSLHFTEPNPEIDFDAGPFRVAARLSEWKPDGTPRRAGVSSFGMGGTNAHVVLEEPPPRAPAPPGGPWQLLVLSAKSPAALDAVTERLADHLRARPDVSLADVAWTLQTGRGEHAFRRYAVVNGAGDAIGVLDGGTPGRLHTAGDAARPRPVTLAFPGTSTHRLDAEPGFRRLVDECLAATEPATPEVADDVVAFAQEYALARLLARWGVVPAAVYGEGPGALAAAVAAGVFPVLDAARLVAERARLVRDGETGPEAARRFELLVRETPHDDPEIPLLPEPDADPHAAGASARDGDRAVADVAAGPDAPCAEAAALDIAGRLWAAGTPVTWEAVHEGTRRSRVELPTYPFERQRYAIDPAEPASRTPANGAEDGGAEDGAEDGGGADVADVGEVVRRLFAETLGIDGLDPDESFFDLGGDSLVATQFLVRIRKIYPVDVVLRSMFEAPTANAFAALVEARMPSPAAGPAGNPR</sequence>
<comment type="caution">
    <text evidence="7">The sequence shown here is derived from an EMBL/GenBank/DDBJ whole genome shotgun (WGS) entry which is preliminary data.</text>
</comment>
<dbReference type="Gene3D" id="3.30.70.3290">
    <property type="match status" value="2"/>
</dbReference>
<dbReference type="EMBL" id="JBHSXS010000002">
    <property type="protein sequence ID" value="MFC6879077.1"/>
    <property type="molecule type" value="Genomic_DNA"/>
</dbReference>
<dbReference type="InterPro" id="IPR014031">
    <property type="entry name" value="Ketoacyl_synth_C"/>
</dbReference>
<name>A0ABW2CBD0_9ACTN</name>
<gene>
    <name evidence="7" type="ORF">ACFQKB_04785</name>
</gene>
<accession>A0ABW2CBD0</accession>
<dbReference type="InterPro" id="IPR050091">
    <property type="entry name" value="PKS_NRPS_Biosynth_Enz"/>
</dbReference>
<dbReference type="Pfam" id="PF02801">
    <property type="entry name" value="Ketoacyl-synt_C"/>
    <property type="match status" value="1"/>
</dbReference>